<reference evidence="1" key="2">
    <citation type="submission" date="2023-06" db="EMBL/GenBank/DDBJ databases">
        <authorList>
            <consortium name="Lawrence Berkeley National Laboratory"/>
            <person name="Haridas S."/>
            <person name="Hensen N."/>
            <person name="Bonometti L."/>
            <person name="Westerberg I."/>
            <person name="Brannstrom I.O."/>
            <person name="Guillou S."/>
            <person name="Cros-Aarteil S."/>
            <person name="Calhoun S."/>
            <person name="Kuo A."/>
            <person name="Mondo S."/>
            <person name="Pangilinan J."/>
            <person name="Riley R."/>
            <person name="LaButti K."/>
            <person name="Andreopoulos B."/>
            <person name="Lipzen A."/>
            <person name="Chen C."/>
            <person name="Yanf M."/>
            <person name="Daum C."/>
            <person name="Ng V."/>
            <person name="Clum A."/>
            <person name="Steindorff A."/>
            <person name="Ohm R."/>
            <person name="Martin F."/>
            <person name="Silar P."/>
            <person name="Natvig D."/>
            <person name="Lalanne C."/>
            <person name="Gautier V."/>
            <person name="Ament-velasquez S.L."/>
            <person name="Kruys A."/>
            <person name="Hutchinson M.I."/>
            <person name="Powell A.J."/>
            <person name="Barry K."/>
            <person name="Miller A.N."/>
            <person name="Grigoriev I.V."/>
            <person name="Debuchy R."/>
            <person name="Gladieux P."/>
            <person name="Thoren M.H."/>
            <person name="Johannesson H."/>
        </authorList>
    </citation>
    <scope>NUCLEOTIDE SEQUENCE</scope>
    <source>
        <strain evidence="1">CBS 232.78</strain>
    </source>
</reference>
<proteinExistence type="predicted"/>
<gene>
    <name evidence="1" type="ORF">B0H63DRAFT_469132</name>
</gene>
<reference evidence="1" key="1">
    <citation type="journal article" date="2023" name="Mol. Phylogenet. Evol.">
        <title>Genome-scale phylogeny and comparative genomics of the fungal order Sordariales.</title>
        <authorList>
            <person name="Hensen N."/>
            <person name="Bonometti L."/>
            <person name="Westerberg I."/>
            <person name="Brannstrom I.O."/>
            <person name="Guillou S."/>
            <person name="Cros-Aarteil S."/>
            <person name="Calhoun S."/>
            <person name="Haridas S."/>
            <person name="Kuo A."/>
            <person name="Mondo S."/>
            <person name="Pangilinan J."/>
            <person name="Riley R."/>
            <person name="LaButti K."/>
            <person name="Andreopoulos B."/>
            <person name="Lipzen A."/>
            <person name="Chen C."/>
            <person name="Yan M."/>
            <person name="Daum C."/>
            <person name="Ng V."/>
            <person name="Clum A."/>
            <person name="Steindorff A."/>
            <person name="Ohm R.A."/>
            <person name="Martin F."/>
            <person name="Silar P."/>
            <person name="Natvig D.O."/>
            <person name="Lalanne C."/>
            <person name="Gautier V."/>
            <person name="Ament-Velasquez S.L."/>
            <person name="Kruys A."/>
            <person name="Hutchinson M.I."/>
            <person name="Powell A.J."/>
            <person name="Barry K."/>
            <person name="Miller A.N."/>
            <person name="Grigoriev I.V."/>
            <person name="Debuchy R."/>
            <person name="Gladieux P."/>
            <person name="Hiltunen Thoren M."/>
            <person name="Johannesson H."/>
        </authorList>
    </citation>
    <scope>NUCLEOTIDE SEQUENCE</scope>
    <source>
        <strain evidence="1">CBS 232.78</strain>
    </source>
</reference>
<evidence type="ECO:0000313" key="2">
    <source>
        <dbReference type="Proteomes" id="UP001285441"/>
    </source>
</evidence>
<accession>A0AAE0NT92</accession>
<name>A0AAE0NT92_9PEZI</name>
<keyword evidence="2" id="KW-1185">Reference proteome</keyword>
<sequence length="226" mass="24821">MQRSISVVGCIRFPSFASGILHFHLGPDPSAPPSPLPLLLPLPHQKPLGRVTVPGELFRTSARWYALSESCVKDRRTGRLLCPLSQPCIRLSLVGIPSRTTRLVDRCSPVSALLLSFHIYSPSPCTTRAVAICLFSFLFTLPCRPVWLTCSLGCAAPRHGARLSGCRLVRLPVLGGRDASDVTTPGGRDYVFSLVPFFFPSPNHYLSPALSRGMPYCIHEDSRRQI</sequence>
<organism evidence="1 2">
    <name type="scientific">Podospora didyma</name>
    <dbReference type="NCBI Taxonomy" id="330526"/>
    <lineage>
        <taxon>Eukaryota</taxon>
        <taxon>Fungi</taxon>
        <taxon>Dikarya</taxon>
        <taxon>Ascomycota</taxon>
        <taxon>Pezizomycotina</taxon>
        <taxon>Sordariomycetes</taxon>
        <taxon>Sordariomycetidae</taxon>
        <taxon>Sordariales</taxon>
        <taxon>Podosporaceae</taxon>
        <taxon>Podospora</taxon>
    </lineage>
</organism>
<dbReference type="AlphaFoldDB" id="A0AAE0NT92"/>
<dbReference type="Proteomes" id="UP001285441">
    <property type="component" value="Unassembled WGS sequence"/>
</dbReference>
<dbReference type="EMBL" id="JAULSW010000003">
    <property type="protein sequence ID" value="KAK3387089.1"/>
    <property type="molecule type" value="Genomic_DNA"/>
</dbReference>
<protein>
    <submittedName>
        <fullName evidence="1">Uncharacterized protein</fullName>
    </submittedName>
</protein>
<evidence type="ECO:0000313" key="1">
    <source>
        <dbReference type="EMBL" id="KAK3387089.1"/>
    </source>
</evidence>
<comment type="caution">
    <text evidence="1">The sequence shown here is derived from an EMBL/GenBank/DDBJ whole genome shotgun (WGS) entry which is preliminary data.</text>
</comment>